<dbReference type="AlphaFoldDB" id="A0A1G2RCF2"/>
<evidence type="ECO:0000256" key="6">
    <source>
        <dbReference type="ARBA" id="ARBA00029321"/>
    </source>
</evidence>
<comment type="catalytic activity">
    <reaction evidence="6">
        <text>alpha-D-glucose 6-phosphate = beta-D-fructose 6-phosphate</text>
        <dbReference type="Rhea" id="RHEA:11816"/>
        <dbReference type="ChEBI" id="CHEBI:57634"/>
        <dbReference type="ChEBI" id="CHEBI:58225"/>
        <dbReference type="EC" id="5.3.1.9"/>
    </reaction>
</comment>
<proteinExistence type="inferred from homology"/>
<dbReference type="EC" id="5.3.1.9" evidence="3"/>
<dbReference type="InterPro" id="IPR014710">
    <property type="entry name" value="RmlC-like_jellyroll"/>
</dbReference>
<organism evidence="8 9">
    <name type="scientific">Candidatus Wildermuthbacteria bacterium RIFCSPHIGHO2_12_FULL_40_12</name>
    <dbReference type="NCBI Taxonomy" id="1802457"/>
    <lineage>
        <taxon>Bacteria</taxon>
        <taxon>Candidatus Wildermuthiibacteriota</taxon>
    </lineage>
</organism>
<comment type="pathway">
    <text evidence="1">Carbohydrate degradation; glycolysis; D-glyceraldehyde 3-phosphate and glycerone phosphate from D-glucose: step 2/4.</text>
</comment>
<keyword evidence="4" id="KW-0312">Gluconeogenesis</keyword>
<dbReference type="GO" id="GO:0005737">
    <property type="term" value="C:cytoplasm"/>
    <property type="evidence" value="ECO:0007669"/>
    <property type="project" value="InterPro"/>
</dbReference>
<evidence type="ECO:0000256" key="4">
    <source>
        <dbReference type="ARBA" id="ARBA00022432"/>
    </source>
</evidence>
<evidence type="ECO:0000313" key="9">
    <source>
        <dbReference type="Proteomes" id="UP000177078"/>
    </source>
</evidence>
<dbReference type="SUPFAM" id="SSF51182">
    <property type="entry name" value="RmlC-like cupins"/>
    <property type="match status" value="1"/>
</dbReference>
<dbReference type="Proteomes" id="UP000177078">
    <property type="component" value="Unassembled WGS sequence"/>
</dbReference>
<accession>A0A1G2RCF2</accession>
<feature type="domain" description="Glucose-6-phosphate isomerase prokaryote" evidence="7">
    <location>
        <begin position="57"/>
        <end position="187"/>
    </location>
</feature>
<evidence type="ECO:0000256" key="1">
    <source>
        <dbReference type="ARBA" id="ARBA00004926"/>
    </source>
</evidence>
<protein>
    <recommendedName>
        <fullName evidence="3">glucose-6-phosphate isomerase</fullName>
        <ecNumber evidence="3">5.3.1.9</ecNumber>
    </recommendedName>
</protein>
<dbReference type="InterPro" id="IPR010551">
    <property type="entry name" value="G6P_isomerase_prok"/>
</dbReference>
<evidence type="ECO:0000256" key="3">
    <source>
        <dbReference type="ARBA" id="ARBA00011952"/>
    </source>
</evidence>
<dbReference type="UniPathway" id="UPA00109">
    <property type="reaction ID" value="UER00181"/>
</dbReference>
<comment type="similarity">
    <text evidence="2">Belongs to the archaeal-type GPI family.</text>
</comment>
<reference evidence="8 9" key="1">
    <citation type="journal article" date="2016" name="Nat. Commun.">
        <title>Thousands of microbial genomes shed light on interconnected biogeochemical processes in an aquifer system.</title>
        <authorList>
            <person name="Anantharaman K."/>
            <person name="Brown C.T."/>
            <person name="Hug L.A."/>
            <person name="Sharon I."/>
            <person name="Castelle C.J."/>
            <person name="Probst A.J."/>
            <person name="Thomas B.C."/>
            <person name="Singh A."/>
            <person name="Wilkins M.J."/>
            <person name="Karaoz U."/>
            <person name="Brodie E.L."/>
            <person name="Williams K.H."/>
            <person name="Hubbard S.S."/>
            <person name="Banfield J.F."/>
        </authorList>
    </citation>
    <scope>NUCLEOTIDE SEQUENCE [LARGE SCALE GENOMIC DNA]</scope>
</reference>
<dbReference type="CDD" id="cd02218">
    <property type="entry name" value="cupin_PGI"/>
    <property type="match status" value="1"/>
</dbReference>
<dbReference type="GO" id="GO:0006096">
    <property type="term" value="P:glycolytic process"/>
    <property type="evidence" value="ECO:0007669"/>
    <property type="project" value="UniProtKB-UniPathway"/>
</dbReference>
<dbReference type="EMBL" id="MHUC01000026">
    <property type="protein sequence ID" value="OHA70513.1"/>
    <property type="molecule type" value="Genomic_DNA"/>
</dbReference>
<comment type="caution">
    <text evidence="8">The sequence shown here is derived from an EMBL/GenBank/DDBJ whole genome shotgun (WGS) entry which is preliminary data.</text>
</comment>
<dbReference type="InterPro" id="IPR011051">
    <property type="entry name" value="RmlC_Cupin_sf"/>
</dbReference>
<name>A0A1G2RCF2_9BACT</name>
<dbReference type="Pfam" id="PF06560">
    <property type="entry name" value="GPI"/>
    <property type="match status" value="1"/>
</dbReference>
<dbReference type="GO" id="GO:0004347">
    <property type="term" value="F:glucose-6-phosphate isomerase activity"/>
    <property type="evidence" value="ECO:0007669"/>
    <property type="project" value="UniProtKB-EC"/>
</dbReference>
<dbReference type="GO" id="GO:0006094">
    <property type="term" value="P:gluconeogenesis"/>
    <property type="evidence" value="ECO:0007669"/>
    <property type="project" value="UniProtKB-KW"/>
</dbReference>
<evidence type="ECO:0000259" key="7">
    <source>
        <dbReference type="Pfam" id="PF06560"/>
    </source>
</evidence>
<sequence length="206" mass="24098">MEIKTQNSRVKSQNYKSKLKNPAIRSLNQVKEVLYDQNWAKKALNLPLYYMYRGIKRKNGLRYDITIIPPKMLGKEFVKTKGHEHKNHFPELYMVLEGKALYLMQKRDKKGAVLDVFAVKAKNGESIIVPEGYGHITINPGFKNLVAANWANDKCLSDYGFFERKNGACYYYTRSGWVKNKNYKKVPKLRFEKPLKRAPRNLDFLK</sequence>
<evidence type="ECO:0000256" key="2">
    <source>
        <dbReference type="ARBA" id="ARBA00006542"/>
    </source>
</evidence>
<dbReference type="Gene3D" id="2.60.120.10">
    <property type="entry name" value="Jelly Rolls"/>
    <property type="match status" value="1"/>
</dbReference>
<evidence type="ECO:0000313" key="8">
    <source>
        <dbReference type="EMBL" id="OHA70513.1"/>
    </source>
</evidence>
<keyword evidence="5" id="KW-0324">Glycolysis</keyword>
<gene>
    <name evidence="8" type="ORF">A3F15_03030</name>
</gene>
<evidence type="ECO:0000256" key="5">
    <source>
        <dbReference type="ARBA" id="ARBA00023152"/>
    </source>
</evidence>
<dbReference type="STRING" id="1802457.A3F15_03030"/>